<name>S3BXG9_9BURK</name>
<sequence>MKQTIQGVIFDWAGTTVDFGCFAPVSAFVEAFRKAGIDVTLEETRAPMGKLKIEHIRTMLAMPAVKARWTERWGRSPEESDAQAIYHDFEPALFAVLDRHCELKDGVLDCVKELRSRGLKIGSTTGYTREMMNVVEEAARQAGYAPDCLVTADETGGFGRPWPYMIFENMRLLKLPAVRTVVKIGDTVSDIEEARAAGVWAVGVVDGSSVMGLSHAEFSALTDAEKAAARIRARSVLLAAGADFVIDSLSELPGLIDGINARQGR</sequence>
<protein>
    <recommendedName>
        <fullName evidence="8 9">Phosphonoacetaldehyde hydrolase</fullName>
        <shortName evidence="9">Phosphonatase</shortName>
        <ecNumber evidence="8 9">3.11.1.1</ecNumber>
    </recommendedName>
    <alternativeName>
        <fullName evidence="9">Phosphonoacetaldehyde phosphonohydrolase</fullName>
    </alternativeName>
</protein>
<evidence type="ECO:0000256" key="8">
    <source>
        <dbReference type="ARBA" id="ARBA00066472"/>
    </source>
</evidence>
<dbReference type="FunFam" id="1.10.150.240:FF:000006">
    <property type="entry name" value="Phosphonoacetaldehyde hydrolase"/>
    <property type="match status" value="1"/>
</dbReference>
<dbReference type="Gene3D" id="1.10.150.240">
    <property type="entry name" value="Putative phosphatase, domain 2"/>
    <property type="match status" value="1"/>
</dbReference>
<proteinExistence type="inferred from homology"/>
<evidence type="ECO:0000256" key="4">
    <source>
        <dbReference type="ARBA" id="ARBA00022842"/>
    </source>
</evidence>
<dbReference type="InterPro" id="IPR023214">
    <property type="entry name" value="HAD_sf"/>
</dbReference>
<evidence type="ECO:0000313" key="11">
    <source>
        <dbReference type="Proteomes" id="UP000014400"/>
    </source>
</evidence>
<dbReference type="STRING" id="1203554.HMPREF1476_01484"/>
<keyword evidence="2 9" id="KW-0479">Metal-binding</keyword>
<dbReference type="PANTHER" id="PTHR43434:SF19">
    <property type="entry name" value="PHOSPHONOACETALDEHYDE HYDROLASE"/>
    <property type="match status" value="1"/>
</dbReference>
<comment type="function">
    <text evidence="7 9">Involved in phosphonate degradation.</text>
</comment>
<feature type="active site" description="Schiff-base intermediate with substrate" evidence="9">
    <location>
        <position position="52"/>
    </location>
</feature>
<dbReference type="GO" id="GO:0006281">
    <property type="term" value="P:DNA repair"/>
    <property type="evidence" value="ECO:0007669"/>
    <property type="project" value="TreeGrafter"/>
</dbReference>
<comment type="subunit">
    <text evidence="1 9">Homodimer.</text>
</comment>
<keyword evidence="5 9" id="KW-0704">Schiff base</keyword>
<dbReference type="EC" id="3.11.1.1" evidence="8 9"/>
<feature type="active site" description="Nucleophile" evidence="9">
    <location>
        <position position="11"/>
    </location>
</feature>
<evidence type="ECO:0000256" key="1">
    <source>
        <dbReference type="ARBA" id="ARBA00011738"/>
    </source>
</evidence>
<dbReference type="HAMAP" id="MF_01375">
    <property type="entry name" value="PhnX"/>
    <property type="match status" value="1"/>
</dbReference>
<dbReference type="InterPro" id="IPR050155">
    <property type="entry name" value="HAD-like_hydrolase_sf"/>
</dbReference>
<dbReference type="SFLD" id="SFLDG01129">
    <property type="entry name" value="C1.5:_HAD__Beta-PGM__Phosphata"/>
    <property type="match status" value="1"/>
</dbReference>
<organism evidence="10 11">
    <name type="scientific">Sutterella wadsworthensis HGA0223</name>
    <dbReference type="NCBI Taxonomy" id="1203554"/>
    <lineage>
        <taxon>Bacteria</taxon>
        <taxon>Pseudomonadati</taxon>
        <taxon>Pseudomonadota</taxon>
        <taxon>Betaproteobacteria</taxon>
        <taxon>Burkholderiales</taxon>
        <taxon>Sutterellaceae</taxon>
        <taxon>Sutterella</taxon>
    </lineage>
</organism>
<dbReference type="EMBL" id="ATCF01000021">
    <property type="protein sequence ID" value="EPD98742.1"/>
    <property type="molecule type" value="Genomic_DNA"/>
</dbReference>
<feature type="binding site" evidence="9">
    <location>
        <position position="186"/>
    </location>
    <ligand>
        <name>Mg(2+)</name>
        <dbReference type="ChEBI" id="CHEBI:18420"/>
    </ligand>
</feature>
<evidence type="ECO:0000256" key="7">
    <source>
        <dbReference type="ARBA" id="ARBA00056573"/>
    </source>
</evidence>
<dbReference type="InterPro" id="IPR023198">
    <property type="entry name" value="PGP-like_dom2"/>
</dbReference>
<dbReference type="SUPFAM" id="SSF56784">
    <property type="entry name" value="HAD-like"/>
    <property type="match status" value="1"/>
</dbReference>
<accession>S3BXG9</accession>
<evidence type="ECO:0000256" key="3">
    <source>
        <dbReference type="ARBA" id="ARBA00022801"/>
    </source>
</evidence>
<feature type="binding site" evidence="9">
    <location>
        <position position="11"/>
    </location>
    <ligand>
        <name>Mg(2+)</name>
        <dbReference type="ChEBI" id="CHEBI:18420"/>
    </ligand>
</feature>
<dbReference type="GO" id="GO:0019700">
    <property type="term" value="P:organic phosphonate catabolic process"/>
    <property type="evidence" value="ECO:0007669"/>
    <property type="project" value="InterPro"/>
</dbReference>
<dbReference type="GeneID" id="64060722"/>
<comment type="cofactor">
    <cofactor evidence="9">
        <name>Mg(2+)</name>
        <dbReference type="ChEBI" id="CHEBI:18420"/>
    </cofactor>
    <text evidence="9">Binds 1 Mg(2+) ion per subunit.</text>
</comment>
<dbReference type="AlphaFoldDB" id="S3BXG9"/>
<evidence type="ECO:0000256" key="9">
    <source>
        <dbReference type="HAMAP-Rule" id="MF_01375"/>
    </source>
</evidence>
<dbReference type="GO" id="GO:0000287">
    <property type="term" value="F:magnesium ion binding"/>
    <property type="evidence" value="ECO:0007669"/>
    <property type="project" value="UniProtKB-UniRule"/>
</dbReference>
<dbReference type="GO" id="GO:0008967">
    <property type="term" value="F:phosphoglycolate phosphatase activity"/>
    <property type="evidence" value="ECO:0007669"/>
    <property type="project" value="TreeGrafter"/>
</dbReference>
<dbReference type="Gene3D" id="3.40.50.1000">
    <property type="entry name" value="HAD superfamily/HAD-like"/>
    <property type="match status" value="1"/>
</dbReference>
<dbReference type="SFLD" id="SFLDG01135">
    <property type="entry name" value="C1.5.6:_HAD__Beta-PGM__Phospha"/>
    <property type="match status" value="1"/>
</dbReference>
<comment type="catalytic activity">
    <reaction evidence="6 9">
        <text>phosphonoacetaldehyde + H2O = acetaldehyde + phosphate + H(+)</text>
        <dbReference type="Rhea" id="RHEA:18905"/>
        <dbReference type="ChEBI" id="CHEBI:15343"/>
        <dbReference type="ChEBI" id="CHEBI:15377"/>
        <dbReference type="ChEBI" id="CHEBI:15378"/>
        <dbReference type="ChEBI" id="CHEBI:43474"/>
        <dbReference type="ChEBI" id="CHEBI:58383"/>
        <dbReference type="EC" id="3.11.1.1"/>
    </reaction>
</comment>
<dbReference type="HOGENOM" id="CLU_045011_12_0_4"/>
<dbReference type="GO" id="GO:0005829">
    <property type="term" value="C:cytosol"/>
    <property type="evidence" value="ECO:0007669"/>
    <property type="project" value="TreeGrafter"/>
</dbReference>
<dbReference type="Proteomes" id="UP000014400">
    <property type="component" value="Unassembled WGS sequence"/>
</dbReference>
<comment type="caution">
    <text evidence="10">The sequence shown here is derived from an EMBL/GenBank/DDBJ whole genome shotgun (WGS) entry which is preliminary data.</text>
</comment>
<dbReference type="NCBIfam" id="TIGR01422">
    <property type="entry name" value="phosphonatase"/>
    <property type="match status" value="1"/>
</dbReference>
<gene>
    <name evidence="9" type="primary">phnX</name>
    <name evidence="10" type="ORF">HMPREF1476_01484</name>
</gene>
<evidence type="ECO:0000256" key="5">
    <source>
        <dbReference type="ARBA" id="ARBA00023270"/>
    </source>
</evidence>
<feature type="binding site" evidence="9">
    <location>
        <position position="13"/>
    </location>
    <ligand>
        <name>Mg(2+)</name>
        <dbReference type="ChEBI" id="CHEBI:18420"/>
    </ligand>
</feature>
<comment type="similarity">
    <text evidence="9">Belongs to the HAD-like hydrolase superfamily. PhnX family.</text>
</comment>
<dbReference type="InterPro" id="IPR036412">
    <property type="entry name" value="HAD-like_sf"/>
</dbReference>
<evidence type="ECO:0000313" key="10">
    <source>
        <dbReference type="EMBL" id="EPD98742.1"/>
    </source>
</evidence>
<dbReference type="eggNOG" id="COG0637">
    <property type="taxonomic scope" value="Bacteria"/>
</dbReference>
<dbReference type="Pfam" id="PF00702">
    <property type="entry name" value="Hydrolase"/>
    <property type="match status" value="1"/>
</dbReference>
<dbReference type="GO" id="GO:0050194">
    <property type="term" value="F:phosphonoacetaldehyde hydrolase activity"/>
    <property type="evidence" value="ECO:0007669"/>
    <property type="project" value="UniProtKB-UniRule"/>
</dbReference>
<keyword evidence="4 9" id="KW-0460">Magnesium</keyword>
<reference evidence="10 11" key="1">
    <citation type="submission" date="2013-04" db="EMBL/GenBank/DDBJ databases">
        <title>The Genome Sequence of Sutterella wadsworthensis HGA0223.</title>
        <authorList>
            <consortium name="The Broad Institute Genomics Platform"/>
            <person name="Earl A."/>
            <person name="Ward D."/>
            <person name="Feldgarden M."/>
            <person name="Gevers D."/>
            <person name="Schmidt T.M."/>
            <person name="Dover J."/>
            <person name="Dai D."/>
            <person name="Walker B."/>
            <person name="Young S."/>
            <person name="Zeng Q."/>
            <person name="Gargeya S."/>
            <person name="Fitzgerald M."/>
            <person name="Haas B."/>
            <person name="Abouelleil A."/>
            <person name="Allen A.W."/>
            <person name="Alvarado L."/>
            <person name="Arachchi H.M."/>
            <person name="Berlin A.M."/>
            <person name="Chapman S.B."/>
            <person name="Gainer-Dewar J."/>
            <person name="Goldberg J."/>
            <person name="Griggs A."/>
            <person name="Gujja S."/>
            <person name="Hansen M."/>
            <person name="Howarth C."/>
            <person name="Imamovic A."/>
            <person name="Ireland A."/>
            <person name="Larimer J."/>
            <person name="McCowan C."/>
            <person name="Murphy C."/>
            <person name="Pearson M."/>
            <person name="Poon T.W."/>
            <person name="Priest M."/>
            <person name="Roberts A."/>
            <person name="Saif S."/>
            <person name="Shea T."/>
            <person name="Sisk P."/>
            <person name="Sykes S."/>
            <person name="Wortman J."/>
            <person name="Nusbaum C."/>
            <person name="Birren B."/>
        </authorList>
    </citation>
    <scope>NUCLEOTIDE SEQUENCE [LARGE SCALE GENOMIC DNA]</scope>
    <source>
        <strain evidence="10 11">HGA0223</strain>
    </source>
</reference>
<dbReference type="InterPro" id="IPR006323">
    <property type="entry name" value="Phosphonoacetald_hydro"/>
</dbReference>
<dbReference type="SFLD" id="SFLDS00003">
    <property type="entry name" value="Haloacid_Dehalogenase"/>
    <property type="match status" value="1"/>
</dbReference>
<evidence type="ECO:0000256" key="2">
    <source>
        <dbReference type="ARBA" id="ARBA00022723"/>
    </source>
</evidence>
<keyword evidence="11" id="KW-1185">Reference proteome</keyword>
<dbReference type="RefSeq" id="WP_016474692.1">
    <property type="nucleotide sequence ID" value="NZ_KE150480.1"/>
</dbReference>
<keyword evidence="3 9" id="KW-0378">Hydrolase</keyword>
<dbReference type="PANTHER" id="PTHR43434">
    <property type="entry name" value="PHOSPHOGLYCOLATE PHOSPHATASE"/>
    <property type="match status" value="1"/>
</dbReference>
<evidence type="ECO:0000256" key="6">
    <source>
        <dbReference type="ARBA" id="ARBA00052005"/>
    </source>
</evidence>
<dbReference type="PATRIC" id="fig|1203554.3.peg.1558"/>